<dbReference type="PANTHER" id="PTHR11733">
    <property type="entry name" value="ZINC METALLOPROTEASE FAMILY M13 NEPRILYSIN-RELATED"/>
    <property type="match status" value="1"/>
</dbReference>
<evidence type="ECO:0000313" key="10">
    <source>
        <dbReference type="RefSeq" id="XP_006815212.1"/>
    </source>
</evidence>
<feature type="domain" description="Peptidase M13 C-terminal" evidence="7">
    <location>
        <begin position="269"/>
        <end position="422"/>
    </location>
</feature>
<proteinExistence type="predicted"/>
<dbReference type="Pfam" id="PF05649">
    <property type="entry name" value="Peptidase_M13_N"/>
    <property type="match status" value="1"/>
</dbReference>
<dbReference type="CDD" id="cd08662">
    <property type="entry name" value="M13"/>
    <property type="match status" value="2"/>
</dbReference>
<feature type="domain" description="Peptidase M13 C-terminal" evidence="7">
    <location>
        <begin position="988"/>
        <end position="1194"/>
    </location>
</feature>
<comment type="cofactor">
    <cofactor evidence="1">
        <name>Zn(2+)</name>
        <dbReference type="ChEBI" id="CHEBI:29105"/>
    </cofactor>
</comment>
<accession>A0ABM0M5C1</accession>
<name>A0ABM0M5C1_SACKO</name>
<dbReference type="Gene3D" id="1.10.1380.10">
    <property type="entry name" value="Neutral endopeptidase , domain2"/>
    <property type="match status" value="1"/>
</dbReference>
<gene>
    <name evidence="10" type="primary">LOC102800538</name>
</gene>
<protein>
    <submittedName>
        <fullName evidence="10">Phosphate-regulating neutral endopeptidase-like</fullName>
    </submittedName>
</protein>
<evidence type="ECO:0000256" key="6">
    <source>
        <dbReference type="ARBA" id="ARBA00023049"/>
    </source>
</evidence>
<evidence type="ECO:0000259" key="7">
    <source>
        <dbReference type="Pfam" id="PF01431"/>
    </source>
</evidence>
<reference evidence="10" key="1">
    <citation type="submission" date="2025-08" db="UniProtKB">
        <authorList>
            <consortium name="RefSeq"/>
        </authorList>
    </citation>
    <scope>IDENTIFICATION</scope>
    <source>
        <tissue evidence="10">Testes</tissue>
    </source>
</reference>
<evidence type="ECO:0000256" key="3">
    <source>
        <dbReference type="ARBA" id="ARBA00022723"/>
    </source>
</evidence>
<dbReference type="InterPro" id="IPR024079">
    <property type="entry name" value="MetalloPept_cat_dom_sf"/>
</dbReference>
<organism evidence="9 10">
    <name type="scientific">Saccoglossus kowalevskii</name>
    <name type="common">Acorn worm</name>
    <dbReference type="NCBI Taxonomy" id="10224"/>
    <lineage>
        <taxon>Eukaryota</taxon>
        <taxon>Metazoa</taxon>
        <taxon>Hemichordata</taxon>
        <taxon>Enteropneusta</taxon>
        <taxon>Harrimaniidae</taxon>
        <taxon>Saccoglossus</taxon>
    </lineage>
</organism>
<feature type="domain" description="Peptidase M13 N-terminal" evidence="8">
    <location>
        <begin position="535"/>
        <end position="929"/>
    </location>
</feature>
<dbReference type="SUPFAM" id="SSF55486">
    <property type="entry name" value="Metalloproteases ('zincins'), catalytic domain"/>
    <property type="match status" value="2"/>
</dbReference>
<keyword evidence="3" id="KW-0479">Metal-binding</keyword>
<dbReference type="InterPro" id="IPR042089">
    <property type="entry name" value="Peptidase_M13_dom_2"/>
</dbReference>
<evidence type="ECO:0000256" key="2">
    <source>
        <dbReference type="ARBA" id="ARBA00022670"/>
    </source>
</evidence>
<keyword evidence="6" id="KW-0482">Metalloprotease</keyword>
<dbReference type="InterPro" id="IPR000718">
    <property type="entry name" value="Peptidase_M13"/>
</dbReference>
<keyword evidence="2" id="KW-0645">Protease</keyword>
<dbReference type="RefSeq" id="XP_006815212.1">
    <property type="nucleotide sequence ID" value="XM_006815149.1"/>
</dbReference>
<keyword evidence="5" id="KW-0862">Zinc</keyword>
<sequence>MASPPPFAGSATRCPGTEYVSRGCPQHCCVSPEGGEPIAPPGFPGSACGPCSPVNTSESDEARELLKEPDDVLKSFANKPHQFVHRNHSRRPELAGELCKGVTSLLRGKQACAPCQTAYPEKPGCEAAKDLREDEESKEEETEEETDIHMTLLRVSRDQKFSCAKLTNQIIDYIQDALLQMIDDASWMDELTKNTAKQKILLMHRNIGFPDWIKNDTELNEYYESLDFSPTDYFGNYLQYIKWGIKKNFESLRKPVDRTEWPFGPAKVNTFYNAAYNDLVLSAGILQGTFYHKDSPSYLNFGGIGAIIGHEMTHAVDAGGRMYNSSGNYMKWWSNSSIQAYVKLENCFLKQYSTYRVEECNINLNSHKTLGENIADNAGLKAAYMGYKLWVKDNGEEPWIPGMGFSPEQLFFINFGYGAVNTPNKALDIKSYSVHTVQGGSGYIVMDRFYLVAVICLILKFTEIYGRPSQIVVLDSVTSDLGQVPYNVTTIGDDDDDVDNDDDDDEVTGNTYCESKHCHYVAEAMKARMDMSVDPCEDFYQFTCGNWIESHDIPADQSRFDMFKELRTNVTRMMMESIENPIKDNDIKPIVNAKNNFKACMDLDQIDNADKRPLTRFLESLGGWPVLGDNPGGRWNASLYKLESLMSLMLREIGNSFLFSTYVSTDMKQSSRHLIKFDQASPSLPSREYYLDKSDTITGNKFLKAYFNFMINVSLTMGADENEADMQLRELLEFEIALVNFTSPDEERRDMERLYNKMTILELQKTIPEFDWKGYLNSTNFVIVNDTEEVVVHEPYYLEQAMRHISKTDARTVSNYLVWRAVANVIMELGSEFRHIAQEYSSVIFGTNSEMERCEACVNHINHAMRFATGRMFIEEHYDDESKASTNQMIDYIQDAFLQMIDDSSWMDEVTKKDAKQKVLVMYRKIGFPDWIKDDNELIEYYKTLDFSPTDHFGNYLQYIKWRTEKNFEYLRKPVDRTEWAVGPAVVNAFYDFTSNDLTFPAGILQGIYYHKESPNYLNFGGIGIVIGHEMTHGFDDRGRQYDNSGNLLQWWSNNSIKAYQERARCIVDQYAEYWVEECNMTLNGVKTQGENIADNGGLKEAYMGYKLWIKDNDSEEPMLPGIPFTPEQLFFINFGQIWCSKYTEQGARNKVLTGAHSPGRYRCNGSVSNFQEFSSTFNCTAGATMNRDKKCSVW</sequence>
<evidence type="ECO:0000256" key="5">
    <source>
        <dbReference type="ARBA" id="ARBA00022833"/>
    </source>
</evidence>
<evidence type="ECO:0000256" key="1">
    <source>
        <dbReference type="ARBA" id="ARBA00001947"/>
    </source>
</evidence>
<dbReference type="PRINTS" id="PR00786">
    <property type="entry name" value="NEPRILYSIN"/>
</dbReference>
<keyword evidence="4" id="KW-0378">Hydrolase</keyword>
<dbReference type="PROSITE" id="PS51885">
    <property type="entry name" value="NEPRILYSIN"/>
    <property type="match status" value="2"/>
</dbReference>
<evidence type="ECO:0000313" key="9">
    <source>
        <dbReference type="Proteomes" id="UP000694865"/>
    </source>
</evidence>
<evidence type="ECO:0000259" key="8">
    <source>
        <dbReference type="Pfam" id="PF05649"/>
    </source>
</evidence>
<evidence type="ECO:0000256" key="4">
    <source>
        <dbReference type="ARBA" id="ARBA00022801"/>
    </source>
</evidence>
<keyword evidence="9" id="KW-1185">Reference proteome</keyword>
<dbReference type="Proteomes" id="UP000694865">
    <property type="component" value="Unplaced"/>
</dbReference>
<dbReference type="GeneID" id="102800538"/>
<dbReference type="InterPro" id="IPR018497">
    <property type="entry name" value="Peptidase_M13_C"/>
</dbReference>
<dbReference type="PANTHER" id="PTHR11733:SF133">
    <property type="entry name" value="PHOSPHATE-REGULATING NEUTRAL ENDOPEPTIDASE PHEX"/>
    <property type="match status" value="1"/>
</dbReference>
<dbReference type="InterPro" id="IPR008753">
    <property type="entry name" value="Peptidase_M13_N"/>
</dbReference>
<dbReference type="Gene3D" id="3.40.390.10">
    <property type="entry name" value="Collagenase (Catalytic Domain)"/>
    <property type="match status" value="3"/>
</dbReference>
<dbReference type="Pfam" id="PF01431">
    <property type="entry name" value="Peptidase_M13"/>
    <property type="match status" value="2"/>
</dbReference>